<feature type="region of interest" description="Disordered" evidence="4">
    <location>
        <begin position="1"/>
        <end position="25"/>
    </location>
</feature>
<keyword evidence="2 3" id="KW-0501">Molybdenum cofactor biosynthesis</keyword>
<keyword evidence="5" id="KW-0808">Transferase</keyword>
<evidence type="ECO:0000256" key="1">
    <source>
        <dbReference type="ARBA" id="ARBA00022490"/>
    </source>
</evidence>
<accession>A0A7C9BJV4</accession>
<protein>
    <recommendedName>
        <fullName evidence="3">Sulfur carrier protein FdhD</fullName>
    </recommendedName>
</protein>
<comment type="similarity">
    <text evidence="3">Belongs to the FdhD family.</text>
</comment>
<dbReference type="GO" id="GO:0005737">
    <property type="term" value="C:cytoplasm"/>
    <property type="evidence" value="ECO:0007669"/>
    <property type="project" value="UniProtKB-SubCell"/>
</dbReference>
<dbReference type="Proteomes" id="UP000479293">
    <property type="component" value="Unassembled WGS sequence"/>
</dbReference>
<keyword evidence="6" id="KW-1185">Reference proteome</keyword>
<dbReference type="Gene3D" id="3.40.140.10">
    <property type="entry name" value="Cytidine Deaminase, domain 2"/>
    <property type="match status" value="1"/>
</dbReference>
<feature type="binding site" evidence="3">
    <location>
        <begin position="254"/>
        <end position="259"/>
    </location>
    <ligand>
        <name>Mo-bis(molybdopterin guanine dinucleotide)</name>
        <dbReference type="ChEBI" id="CHEBI:60539"/>
    </ligand>
</feature>
<sequence length="271" mass="29825">MASSTRSITITKYSTGESSSQEDALSVEEPLEIGVRFGLNLEPKNLSVTMRTPGHDEELALGFLLTEGIISSYEQVIGTVQDEENRITVILHEEVPFDPKQFERHIYTTSSCGICAKSSIEAVRVQGTLPHAPQNWSVEASTLYPLPSLLRERQADFESTGGLHAAALFSQTGEFLYLREDVGRHNALDKLIGHALQTERYPLQTQILLLSGRASFELIQKATLAGLSFVAAVGAPSTLAVELAREMNITLVGFLRNERFNVYTGEERVKG</sequence>
<dbReference type="HAMAP" id="MF_00187">
    <property type="entry name" value="FdhD"/>
    <property type="match status" value="1"/>
</dbReference>
<comment type="caution">
    <text evidence="5">The sequence shown here is derived from an EMBL/GenBank/DDBJ whole genome shotgun (WGS) entry which is preliminary data.</text>
</comment>
<dbReference type="SUPFAM" id="SSF53927">
    <property type="entry name" value="Cytidine deaminase-like"/>
    <property type="match status" value="1"/>
</dbReference>
<dbReference type="GO" id="GO:0006777">
    <property type="term" value="P:Mo-molybdopterin cofactor biosynthetic process"/>
    <property type="evidence" value="ECO:0007669"/>
    <property type="project" value="UniProtKB-UniRule"/>
</dbReference>
<dbReference type="InterPro" id="IPR016193">
    <property type="entry name" value="Cytidine_deaminase-like"/>
</dbReference>
<keyword evidence="1 3" id="KW-0963">Cytoplasm</keyword>
<dbReference type="PANTHER" id="PTHR30592:SF1">
    <property type="entry name" value="SULFUR CARRIER PROTEIN FDHD"/>
    <property type="match status" value="1"/>
</dbReference>
<dbReference type="GO" id="GO:0097163">
    <property type="term" value="F:sulfur carrier activity"/>
    <property type="evidence" value="ECO:0007669"/>
    <property type="project" value="UniProtKB-UniRule"/>
</dbReference>
<dbReference type="Gene3D" id="3.10.20.10">
    <property type="match status" value="1"/>
</dbReference>
<feature type="compositionally biased region" description="Polar residues" evidence="4">
    <location>
        <begin position="1"/>
        <end position="23"/>
    </location>
</feature>
<dbReference type="NCBIfam" id="TIGR00129">
    <property type="entry name" value="fdhD_narQ"/>
    <property type="match status" value="1"/>
</dbReference>
<gene>
    <name evidence="3 5" type="primary">fdhD</name>
    <name evidence="5" type="ORF">GBK04_21240</name>
</gene>
<organism evidence="5 6">
    <name type="scientific">Salmonirosea aquatica</name>
    <dbReference type="NCBI Taxonomy" id="2654236"/>
    <lineage>
        <taxon>Bacteria</taxon>
        <taxon>Pseudomonadati</taxon>
        <taxon>Bacteroidota</taxon>
        <taxon>Cytophagia</taxon>
        <taxon>Cytophagales</taxon>
        <taxon>Spirosomataceae</taxon>
        <taxon>Salmonirosea</taxon>
    </lineage>
</organism>
<evidence type="ECO:0000256" key="2">
    <source>
        <dbReference type="ARBA" id="ARBA00023150"/>
    </source>
</evidence>
<comment type="function">
    <text evidence="3">Required for formate dehydrogenase (FDH) activity. Acts as a sulfur carrier protein that transfers sulfur from IscS to the molybdenum cofactor prior to its insertion into FDH.</text>
</comment>
<evidence type="ECO:0000256" key="3">
    <source>
        <dbReference type="HAMAP-Rule" id="MF_00187"/>
    </source>
</evidence>
<evidence type="ECO:0000313" key="6">
    <source>
        <dbReference type="Proteomes" id="UP000479293"/>
    </source>
</evidence>
<reference evidence="5 6" key="1">
    <citation type="submission" date="2019-10" db="EMBL/GenBank/DDBJ databases">
        <title>Draft Genome Sequence of Cytophagaceae sp. SJW1-29.</title>
        <authorList>
            <person name="Choi A."/>
        </authorList>
    </citation>
    <scope>NUCLEOTIDE SEQUENCE [LARGE SCALE GENOMIC DNA]</scope>
    <source>
        <strain evidence="5 6">SJW1-29</strain>
    </source>
</reference>
<dbReference type="Pfam" id="PF02634">
    <property type="entry name" value="FdhD-NarQ"/>
    <property type="match status" value="1"/>
</dbReference>
<proteinExistence type="inferred from homology"/>
<dbReference type="InterPro" id="IPR003786">
    <property type="entry name" value="FdhD"/>
</dbReference>
<feature type="active site" description="Cysteine persulfide intermediate" evidence="3">
    <location>
        <position position="112"/>
    </location>
</feature>
<comment type="subcellular location">
    <subcellularLocation>
        <location evidence="3">Cytoplasm</location>
    </subcellularLocation>
</comment>
<dbReference type="PANTHER" id="PTHR30592">
    <property type="entry name" value="FORMATE DEHYDROGENASE"/>
    <property type="match status" value="1"/>
</dbReference>
<dbReference type="GO" id="GO:0016783">
    <property type="term" value="F:sulfurtransferase activity"/>
    <property type="evidence" value="ECO:0007669"/>
    <property type="project" value="InterPro"/>
</dbReference>
<name>A0A7C9BJV4_9BACT</name>
<dbReference type="EMBL" id="WHLY01000002">
    <property type="protein sequence ID" value="MPR35803.1"/>
    <property type="molecule type" value="Genomic_DNA"/>
</dbReference>
<evidence type="ECO:0000256" key="4">
    <source>
        <dbReference type="SAM" id="MobiDB-lite"/>
    </source>
</evidence>
<dbReference type="RefSeq" id="WP_152763159.1">
    <property type="nucleotide sequence ID" value="NZ_WHLY01000002.1"/>
</dbReference>
<dbReference type="NCBIfam" id="NF001943">
    <property type="entry name" value="PRK00724.1-2"/>
    <property type="match status" value="1"/>
</dbReference>
<dbReference type="PIRSF" id="PIRSF015626">
    <property type="entry name" value="FdhD"/>
    <property type="match status" value="1"/>
</dbReference>
<evidence type="ECO:0000313" key="5">
    <source>
        <dbReference type="EMBL" id="MPR35803.1"/>
    </source>
</evidence>
<dbReference type="AlphaFoldDB" id="A0A7C9BJV4"/>